<name>A0ABD0LJY5_9CAEN</name>
<dbReference type="PANTHER" id="PTHR22906">
    <property type="entry name" value="PROPERDIN"/>
    <property type="match status" value="1"/>
</dbReference>
<evidence type="ECO:0000256" key="1">
    <source>
        <dbReference type="ARBA" id="ARBA00004613"/>
    </source>
</evidence>
<dbReference type="PANTHER" id="PTHR22906:SF43">
    <property type="entry name" value="PROPERDIN"/>
    <property type="match status" value="1"/>
</dbReference>
<keyword evidence="5" id="KW-1015">Disulfide bond</keyword>
<dbReference type="SMART" id="SM00209">
    <property type="entry name" value="TSP1"/>
    <property type="match status" value="5"/>
</dbReference>
<evidence type="ECO:0000256" key="2">
    <source>
        <dbReference type="ARBA" id="ARBA00022525"/>
    </source>
</evidence>
<dbReference type="InterPro" id="IPR002557">
    <property type="entry name" value="Chitin-bd_dom"/>
</dbReference>
<dbReference type="PROSITE" id="PS50940">
    <property type="entry name" value="CHIT_BIND_II"/>
    <property type="match status" value="1"/>
</dbReference>
<gene>
    <name evidence="7" type="ORF">BaRGS_00008917</name>
</gene>
<keyword evidence="2" id="KW-0964">Secreted</keyword>
<reference evidence="7 8" key="1">
    <citation type="journal article" date="2023" name="Sci. Data">
        <title>Genome assembly of the Korean intertidal mud-creeper Batillaria attramentaria.</title>
        <authorList>
            <person name="Patra A.K."/>
            <person name="Ho P.T."/>
            <person name="Jun S."/>
            <person name="Lee S.J."/>
            <person name="Kim Y."/>
            <person name="Won Y.J."/>
        </authorList>
    </citation>
    <scope>NUCLEOTIDE SEQUENCE [LARGE SCALE GENOMIC DNA]</scope>
    <source>
        <strain evidence="7">Wonlab-2016</strain>
    </source>
</reference>
<evidence type="ECO:0000259" key="6">
    <source>
        <dbReference type="PROSITE" id="PS50940"/>
    </source>
</evidence>
<keyword evidence="4" id="KW-0677">Repeat</keyword>
<dbReference type="InterPro" id="IPR036383">
    <property type="entry name" value="TSP1_rpt_sf"/>
</dbReference>
<dbReference type="PROSITE" id="PS50092">
    <property type="entry name" value="TSP1"/>
    <property type="match status" value="4"/>
</dbReference>
<dbReference type="AlphaFoldDB" id="A0ABD0LJY5"/>
<dbReference type="SUPFAM" id="SSF82895">
    <property type="entry name" value="TSP-1 type 1 repeat"/>
    <property type="match status" value="4"/>
</dbReference>
<accession>A0ABD0LJY5</accession>
<dbReference type="Proteomes" id="UP001519460">
    <property type="component" value="Unassembled WGS sequence"/>
</dbReference>
<feature type="non-terminal residue" evidence="7">
    <location>
        <position position="626"/>
    </location>
</feature>
<evidence type="ECO:0000313" key="7">
    <source>
        <dbReference type="EMBL" id="KAK7499826.1"/>
    </source>
</evidence>
<dbReference type="PRINTS" id="PR01705">
    <property type="entry name" value="TSP1REPEAT"/>
</dbReference>
<dbReference type="EMBL" id="JACVVK020000041">
    <property type="protein sequence ID" value="KAK7499826.1"/>
    <property type="molecule type" value="Genomic_DNA"/>
</dbReference>
<evidence type="ECO:0000256" key="3">
    <source>
        <dbReference type="ARBA" id="ARBA00022729"/>
    </source>
</evidence>
<dbReference type="Gene3D" id="2.20.100.10">
    <property type="entry name" value="Thrombospondin type-1 (TSP1) repeat"/>
    <property type="match status" value="4"/>
</dbReference>
<dbReference type="Pfam" id="PF00090">
    <property type="entry name" value="TSP_1"/>
    <property type="match status" value="5"/>
</dbReference>
<organism evidence="7 8">
    <name type="scientific">Batillaria attramentaria</name>
    <dbReference type="NCBI Taxonomy" id="370345"/>
    <lineage>
        <taxon>Eukaryota</taxon>
        <taxon>Metazoa</taxon>
        <taxon>Spiralia</taxon>
        <taxon>Lophotrochozoa</taxon>
        <taxon>Mollusca</taxon>
        <taxon>Gastropoda</taxon>
        <taxon>Caenogastropoda</taxon>
        <taxon>Sorbeoconcha</taxon>
        <taxon>Cerithioidea</taxon>
        <taxon>Batillariidae</taxon>
        <taxon>Batillaria</taxon>
    </lineage>
</organism>
<feature type="domain" description="Chitin-binding type-2" evidence="6">
    <location>
        <begin position="561"/>
        <end position="617"/>
    </location>
</feature>
<comment type="caution">
    <text evidence="7">The sequence shown here is derived from an EMBL/GenBank/DDBJ whole genome shotgun (WGS) entry which is preliminary data.</text>
</comment>
<protein>
    <recommendedName>
        <fullName evidence="6">Chitin-binding type-2 domain-containing protein</fullName>
    </recommendedName>
</protein>
<dbReference type="InterPro" id="IPR052065">
    <property type="entry name" value="Compl_asym_regulator"/>
</dbReference>
<dbReference type="SUPFAM" id="SSF57625">
    <property type="entry name" value="Invertebrate chitin-binding proteins"/>
    <property type="match status" value="1"/>
</dbReference>
<sequence>MFNVYANEYVYWSSGLKVPDKGRESRGLVVMDRAADVSVSHPDVIRLSRYLQTCPRCMVRWDSMALCPLNHVGLEMTTWLQELRELLSMGCKMSYIGGACTADKSRCCVGEDETVLDHLLDLNVRIREVYRVLQTSCDRCPGMYSSRKWIVDGAIGQTGARARSGVEPATDKEHVHPITHRPAMVGKTAREEADSRTPVSNHAVWTAAGEHGAPGAGAGSRVAWDCKSVGAGATRLLQTAAESLVPGLRFRRNSIDGVWGTWGPWSTCPVSCGEGLVVRRRVCDIPVRRGCGIPCSGSAIETTRSRNLRKALSCFWRHTVNGNWGPWEPWGACSVTCGCGEQLRRRRCDNPPANLCGQPCLGPLSETRICNRTVGPGGWGSWGPWSACTVTCGEGVVQRERTCDSPPPDPECGSPCTGPSTERIRTRCGPDIEWTRWSRWSSCSATCPPARRRRTRQCLTTDNQYRQDCYCPGRQDEDEECRLDPCTGWTEWGAWCPCDCRKGIRSRRRSCEIVLPPDRIGKTVPVHMCRDHTRTGTRGSSEAREEEFCDVAREKSCPKCITSCYGKTDGAYPSCSSCSSYYNCTDGRGSPLFCRPGNEWDAFKSSCQPGLSPSCNPRNILRDVQG</sequence>
<evidence type="ECO:0000256" key="5">
    <source>
        <dbReference type="ARBA" id="ARBA00023157"/>
    </source>
</evidence>
<dbReference type="SMART" id="SM00494">
    <property type="entry name" value="ChtBD2"/>
    <property type="match status" value="1"/>
</dbReference>
<dbReference type="InterPro" id="IPR000884">
    <property type="entry name" value="TSP1_rpt"/>
</dbReference>
<keyword evidence="3" id="KW-0732">Signal</keyword>
<proteinExistence type="predicted"/>
<dbReference type="FunFam" id="2.20.100.10:FF:000001">
    <property type="entry name" value="semaphorin-5A isoform X1"/>
    <property type="match status" value="1"/>
</dbReference>
<dbReference type="InterPro" id="IPR036508">
    <property type="entry name" value="Chitin-bd_dom_sf"/>
</dbReference>
<evidence type="ECO:0000313" key="8">
    <source>
        <dbReference type="Proteomes" id="UP001519460"/>
    </source>
</evidence>
<evidence type="ECO:0000256" key="4">
    <source>
        <dbReference type="ARBA" id="ARBA00022737"/>
    </source>
</evidence>
<comment type="subcellular location">
    <subcellularLocation>
        <location evidence="1">Secreted</location>
    </subcellularLocation>
</comment>
<keyword evidence="8" id="KW-1185">Reference proteome</keyword>